<proteinExistence type="predicted"/>
<dbReference type="Proteomes" id="UP000590511">
    <property type="component" value="Unassembled WGS sequence"/>
</dbReference>
<dbReference type="AlphaFoldDB" id="A0A7W7HQJ7"/>
<dbReference type="EMBL" id="BOMP01000102">
    <property type="protein sequence ID" value="GIE43129.1"/>
    <property type="molecule type" value="Genomic_DNA"/>
</dbReference>
<dbReference type="Proteomes" id="UP000631312">
    <property type="component" value="Unassembled WGS sequence"/>
</dbReference>
<name>A0A7W7HQJ7_9ACTN</name>
<comment type="caution">
    <text evidence="3">The sequence shown here is derived from an EMBL/GenBank/DDBJ whole genome shotgun (WGS) entry which is preliminary data.</text>
</comment>
<evidence type="ECO:0000313" key="5">
    <source>
        <dbReference type="Proteomes" id="UP000631312"/>
    </source>
</evidence>
<feature type="region of interest" description="Disordered" evidence="1">
    <location>
        <begin position="267"/>
        <end position="310"/>
    </location>
</feature>
<dbReference type="RefSeq" id="WP_188126243.1">
    <property type="nucleotide sequence ID" value="NZ_BOMP01000102.1"/>
</dbReference>
<evidence type="ECO:0000313" key="2">
    <source>
        <dbReference type="EMBL" id="GIE43129.1"/>
    </source>
</evidence>
<dbReference type="EMBL" id="JACHNC010000001">
    <property type="protein sequence ID" value="MBB4754739.1"/>
    <property type="molecule type" value="Genomic_DNA"/>
</dbReference>
<sequence length="310" mass="33167">MITKLDPPAERDLPAAGAARMRVRLRFEMHGPALARRGRAGRLALAGVATLAAAAAVATPLVRDGDPPTTIAMGPGELTSSLTATAKACLHGYPDGPMFERGPRFPVTVGDLSVAVQHRGRTGALFLTDQGYVACSREAEPGREDSGSFSIELWNGTRDWLPGPVQVLSRSSSEAESGWVIAAGRISGRVSRLTLEHGTGRTTAARLSGGTFGLLTRTDDVQPTAELVAYDKGGQEVWRERFFKPLLGRDRCWTAPDGRVVYENQWRQGKDTEPGRADGDSGAVVDLPEPVNTPEPAPEHPCRPAEAWTP</sequence>
<gene>
    <name evidence="2" type="ORF">Alo02nite_60270</name>
    <name evidence="3" type="ORF">BJ964_008900</name>
</gene>
<keyword evidence="5" id="KW-1185">Reference proteome</keyword>
<protein>
    <submittedName>
        <fullName evidence="3">Uncharacterized protein</fullName>
    </submittedName>
</protein>
<evidence type="ECO:0000313" key="4">
    <source>
        <dbReference type="Proteomes" id="UP000590511"/>
    </source>
</evidence>
<reference evidence="2 5" key="2">
    <citation type="submission" date="2021-01" db="EMBL/GenBank/DDBJ databases">
        <title>Whole genome shotgun sequence of Actinoplanes lobatus NBRC 12513.</title>
        <authorList>
            <person name="Komaki H."/>
            <person name="Tamura T."/>
        </authorList>
    </citation>
    <scope>NUCLEOTIDE SEQUENCE [LARGE SCALE GENOMIC DNA]</scope>
    <source>
        <strain evidence="2 5">NBRC 12513</strain>
    </source>
</reference>
<evidence type="ECO:0000256" key="1">
    <source>
        <dbReference type="SAM" id="MobiDB-lite"/>
    </source>
</evidence>
<evidence type="ECO:0000313" key="3">
    <source>
        <dbReference type="EMBL" id="MBB4754739.1"/>
    </source>
</evidence>
<feature type="compositionally biased region" description="Basic and acidic residues" evidence="1">
    <location>
        <begin position="268"/>
        <end position="279"/>
    </location>
</feature>
<organism evidence="3 4">
    <name type="scientific">Actinoplanes lobatus</name>
    <dbReference type="NCBI Taxonomy" id="113568"/>
    <lineage>
        <taxon>Bacteria</taxon>
        <taxon>Bacillati</taxon>
        <taxon>Actinomycetota</taxon>
        <taxon>Actinomycetes</taxon>
        <taxon>Micromonosporales</taxon>
        <taxon>Micromonosporaceae</taxon>
        <taxon>Actinoplanes</taxon>
    </lineage>
</organism>
<accession>A0A7W7HQJ7</accession>
<reference evidence="3 4" key="1">
    <citation type="submission" date="2020-08" db="EMBL/GenBank/DDBJ databases">
        <title>Sequencing the genomes of 1000 actinobacteria strains.</title>
        <authorList>
            <person name="Klenk H.-P."/>
        </authorList>
    </citation>
    <scope>NUCLEOTIDE SEQUENCE [LARGE SCALE GENOMIC DNA]</scope>
    <source>
        <strain evidence="3 4">DSM 43150</strain>
    </source>
</reference>